<evidence type="ECO:0000259" key="3">
    <source>
        <dbReference type="Pfam" id="PF01055"/>
    </source>
</evidence>
<dbReference type="RefSeq" id="WP_129208080.1">
    <property type="nucleotide sequence ID" value="NZ_BMGU01000003.1"/>
</dbReference>
<dbReference type="GO" id="GO:0004553">
    <property type="term" value="F:hydrolase activity, hydrolyzing O-glycosyl compounds"/>
    <property type="evidence" value="ECO:0007669"/>
    <property type="project" value="InterPro"/>
</dbReference>
<evidence type="ECO:0000313" key="7">
    <source>
        <dbReference type="EMBL" id="RXS94911.1"/>
    </source>
</evidence>
<dbReference type="SUPFAM" id="SSF51445">
    <property type="entry name" value="(Trans)glycosidases"/>
    <property type="match status" value="1"/>
</dbReference>
<dbReference type="InterPro" id="IPR017853">
    <property type="entry name" value="GH"/>
</dbReference>
<dbReference type="CDD" id="cd14752">
    <property type="entry name" value="GH31_N"/>
    <property type="match status" value="1"/>
</dbReference>
<dbReference type="Pfam" id="PF21365">
    <property type="entry name" value="Glyco_hydro_31_3rd"/>
    <property type="match status" value="1"/>
</dbReference>
<evidence type="ECO:0000256" key="1">
    <source>
        <dbReference type="ARBA" id="ARBA00007806"/>
    </source>
</evidence>
<evidence type="ECO:0000259" key="5">
    <source>
        <dbReference type="Pfam" id="PF17137"/>
    </source>
</evidence>
<dbReference type="Pfam" id="PF01055">
    <property type="entry name" value="Glyco_hydro_31_2nd"/>
    <property type="match status" value="1"/>
</dbReference>
<dbReference type="Proteomes" id="UP000290253">
    <property type="component" value="Unassembled WGS sequence"/>
</dbReference>
<keyword evidence="2" id="KW-0326">Glycosidase</keyword>
<dbReference type="EMBL" id="SDMK01000002">
    <property type="protein sequence ID" value="RXS94911.1"/>
    <property type="molecule type" value="Genomic_DNA"/>
</dbReference>
<dbReference type="Pfam" id="PF13802">
    <property type="entry name" value="Gal_mutarotas_2"/>
    <property type="match status" value="1"/>
</dbReference>
<comment type="caution">
    <text evidence="7">The sequence shown here is derived from an EMBL/GenBank/DDBJ whole genome shotgun (WGS) entry which is preliminary data.</text>
</comment>
<dbReference type="GO" id="GO:0030246">
    <property type="term" value="F:carbohydrate binding"/>
    <property type="evidence" value="ECO:0007669"/>
    <property type="project" value="InterPro"/>
</dbReference>
<sequence length="832" mass="95033">MFTIDSYHADEMPGAFLFRSLDRLLRIGFVTPAIVRITVTGHDVFHDRPSRIVIGRPEEVEVKLHETPHEYTFRTTALTITLVRATGRLVYATAGGRTLMQEPEHGGKWLTPRPVTRNVFDRGIGIAEGQGIDGARANSATYTSLFDREAFEAKLEFEFAKDEALFGLGSHEEGYANLRGRSRELYQQNMKAVVPHLVSTRGYGLLFDCCSLMTFHDDALGSYWWADCVDQLDYYLLYGETYDGVIRHYRCLTGRTPLPPRWAFGYVQSKERYVNGQELIDVVREYRRRAIPLDVIVLDWKSWPNGAGWGQKSFDPLRFPNPEGLTTELHTLGARLMVSIWPIMTGSCPDQRELLQHGFMLGNQSTYDAFHPQARELYWQQVSRGLFSKGVDAWWCDCTEPFEADWSGAIKPEPHQRLRLNTEASKRYLDAGNINAYSLLHSQGIYEGQRRTNHQKRVLNLTRSSYAGQHRYGTFTWNGDICGTWDSLRRSIAEGLNFCATGEPYWTVDIGGFFLRNDPSLWFWRGDYNAGSRGLTAMDAIEPDPSDLGCTDLGFHELYTRWLQYAAFLPMFRSHGTDAPREIWRFGEPGNLFYDAIASTIRLRYRLLPYIYSVAADVTFSDASMVQAMALCFPQDHATHVIADQFLFGPAIMVCPITHAMHYSKNSRPIRDVDHTRLVYLPHGRDWYDFWSNDYFSGGQTILTSATLDHIPLYVPSGSILILGEVTQHTEEQPDAPYEIHVYTGANTSFTLYEDDGDSYAYEDGAFATTLISWDESTHNLTLSRRIGDFSSLVRERDYRVIFHTQQGQVMRELRYSGMQHTVSIPGSHFDL</sequence>
<dbReference type="InterPro" id="IPR013780">
    <property type="entry name" value="Glyco_hydro_b"/>
</dbReference>
<feature type="domain" description="Glycoside hydrolase family 31 TIM barrel" evidence="3">
    <location>
        <begin position="256"/>
        <end position="613"/>
    </location>
</feature>
<protein>
    <submittedName>
        <fullName evidence="7">DUF5110 domain-containing protein</fullName>
    </submittedName>
</protein>
<dbReference type="Gene3D" id="2.60.40.1180">
    <property type="entry name" value="Golgi alpha-mannosidase II"/>
    <property type="match status" value="2"/>
</dbReference>
<dbReference type="GO" id="GO:0005975">
    <property type="term" value="P:carbohydrate metabolic process"/>
    <property type="evidence" value="ECO:0007669"/>
    <property type="project" value="InterPro"/>
</dbReference>
<dbReference type="CDD" id="cd06591">
    <property type="entry name" value="GH31_xylosidase_XylS"/>
    <property type="match status" value="1"/>
</dbReference>
<dbReference type="InterPro" id="IPR033403">
    <property type="entry name" value="DUF5110"/>
</dbReference>
<dbReference type="AlphaFoldDB" id="A0A4Q1SCZ5"/>
<evidence type="ECO:0000259" key="6">
    <source>
        <dbReference type="Pfam" id="PF21365"/>
    </source>
</evidence>
<dbReference type="InterPro" id="IPR048395">
    <property type="entry name" value="Glyco_hydro_31_C"/>
</dbReference>
<comment type="similarity">
    <text evidence="1 2">Belongs to the glycosyl hydrolase 31 family.</text>
</comment>
<keyword evidence="8" id="KW-1185">Reference proteome</keyword>
<dbReference type="Gene3D" id="3.20.20.80">
    <property type="entry name" value="Glycosidases"/>
    <property type="match status" value="1"/>
</dbReference>
<feature type="domain" description="DUF5110" evidence="5">
    <location>
        <begin position="738"/>
        <end position="805"/>
    </location>
</feature>
<feature type="domain" description="Glycoside hydrolase family 31 N-terminal" evidence="4">
    <location>
        <begin position="25"/>
        <end position="215"/>
    </location>
</feature>
<gene>
    <name evidence="7" type="ORF">ESZ00_09730</name>
</gene>
<evidence type="ECO:0000256" key="2">
    <source>
        <dbReference type="RuleBase" id="RU361185"/>
    </source>
</evidence>
<evidence type="ECO:0000313" key="8">
    <source>
        <dbReference type="Proteomes" id="UP000290253"/>
    </source>
</evidence>
<dbReference type="SUPFAM" id="SSF74650">
    <property type="entry name" value="Galactose mutarotase-like"/>
    <property type="match status" value="1"/>
</dbReference>
<dbReference type="InterPro" id="IPR011013">
    <property type="entry name" value="Gal_mutarotase_sf_dom"/>
</dbReference>
<dbReference type="InterPro" id="IPR025887">
    <property type="entry name" value="Glyco_hydro_31_N_dom"/>
</dbReference>
<dbReference type="InterPro" id="IPR051816">
    <property type="entry name" value="Glycosyl_Hydrolase_31"/>
</dbReference>
<reference evidence="7 8" key="1">
    <citation type="journal article" date="2016" name="Int. J. Syst. Evol. Microbiol.">
        <title>Acidipila dinghuensis sp. nov., an acidobacterium isolated from forest soil.</title>
        <authorList>
            <person name="Jiang Y.W."/>
            <person name="Wang J."/>
            <person name="Chen M.H."/>
            <person name="Lv Y.Y."/>
            <person name="Qiu L.H."/>
        </authorList>
    </citation>
    <scope>NUCLEOTIDE SEQUENCE [LARGE SCALE GENOMIC DNA]</scope>
    <source>
        <strain evidence="7 8">DHOF10</strain>
    </source>
</reference>
<dbReference type="InterPro" id="IPR000322">
    <property type="entry name" value="Glyco_hydro_31_TIM"/>
</dbReference>
<evidence type="ECO:0000259" key="4">
    <source>
        <dbReference type="Pfam" id="PF13802"/>
    </source>
</evidence>
<name>A0A4Q1SCZ5_9BACT</name>
<dbReference type="PANTHER" id="PTHR43863">
    <property type="entry name" value="HYDROLASE, PUTATIVE (AFU_ORTHOLOGUE AFUA_1G03140)-RELATED"/>
    <property type="match status" value="1"/>
</dbReference>
<keyword evidence="2" id="KW-0378">Hydrolase</keyword>
<feature type="domain" description="Glycosyl hydrolase family 31 C-terminal" evidence="6">
    <location>
        <begin position="624"/>
        <end position="721"/>
    </location>
</feature>
<dbReference type="Pfam" id="PF17137">
    <property type="entry name" value="DUF5110"/>
    <property type="match status" value="1"/>
</dbReference>
<dbReference type="SUPFAM" id="SSF51011">
    <property type="entry name" value="Glycosyl hydrolase domain"/>
    <property type="match status" value="1"/>
</dbReference>
<accession>A0A4Q1SCZ5</accession>
<dbReference type="OrthoDB" id="176168at2"/>
<organism evidence="7 8">
    <name type="scientific">Silvibacterium dinghuense</name>
    <dbReference type="NCBI Taxonomy" id="1560006"/>
    <lineage>
        <taxon>Bacteria</taxon>
        <taxon>Pseudomonadati</taxon>
        <taxon>Acidobacteriota</taxon>
        <taxon>Terriglobia</taxon>
        <taxon>Terriglobales</taxon>
        <taxon>Acidobacteriaceae</taxon>
        <taxon>Silvibacterium</taxon>
    </lineage>
</organism>
<dbReference type="Gene3D" id="2.60.40.1760">
    <property type="entry name" value="glycosyl hydrolase (family 31)"/>
    <property type="match status" value="1"/>
</dbReference>
<proteinExistence type="inferred from homology"/>
<dbReference type="PANTHER" id="PTHR43863:SF2">
    <property type="entry name" value="MALTASE-GLUCOAMYLASE"/>
    <property type="match status" value="1"/>
</dbReference>